<keyword evidence="2" id="KW-1185">Reference proteome</keyword>
<evidence type="ECO:0000313" key="1">
    <source>
        <dbReference type="EMBL" id="QEL20677.1"/>
    </source>
</evidence>
<protein>
    <submittedName>
        <fullName evidence="1">Uncharacterized protein</fullName>
    </submittedName>
</protein>
<accession>A0A5C1AR44</accession>
<organism evidence="1 2">
    <name type="scientific">Limnoglobus roseus</name>
    <dbReference type="NCBI Taxonomy" id="2598579"/>
    <lineage>
        <taxon>Bacteria</taxon>
        <taxon>Pseudomonadati</taxon>
        <taxon>Planctomycetota</taxon>
        <taxon>Planctomycetia</taxon>
        <taxon>Gemmatales</taxon>
        <taxon>Gemmataceae</taxon>
        <taxon>Limnoglobus</taxon>
    </lineage>
</organism>
<evidence type="ECO:0000313" key="2">
    <source>
        <dbReference type="Proteomes" id="UP000324974"/>
    </source>
</evidence>
<dbReference type="EMBL" id="CP042425">
    <property type="protein sequence ID" value="QEL20677.1"/>
    <property type="molecule type" value="Genomic_DNA"/>
</dbReference>
<reference evidence="2" key="1">
    <citation type="submission" date="2019-08" db="EMBL/GenBank/DDBJ databases">
        <title>Limnoglobus roseus gen. nov., sp. nov., a novel freshwater planctomycete with a giant genome from the family Gemmataceae.</title>
        <authorList>
            <person name="Kulichevskaya I.S."/>
            <person name="Naumoff D.G."/>
            <person name="Miroshnikov K."/>
            <person name="Ivanova A."/>
            <person name="Philippov D.A."/>
            <person name="Hakobyan A."/>
            <person name="Rijpstra I.C."/>
            <person name="Sinninghe Damste J.S."/>
            <person name="Liesack W."/>
            <person name="Dedysh S.N."/>
        </authorList>
    </citation>
    <scope>NUCLEOTIDE SEQUENCE [LARGE SCALE GENOMIC DNA]</scope>
    <source>
        <strain evidence="2">PX52</strain>
    </source>
</reference>
<dbReference type="RefSeq" id="WP_178132600.1">
    <property type="nucleotide sequence ID" value="NZ_CP042425.1"/>
</dbReference>
<dbReference type="AlphaFoldDB" id="A0A5C1AR44"/>
<dbReference type="KEGG" id="lrs:PX52LOC_07784"/>
<name>A0A5C1AR44_9BACT</name>
<sequence>MTTELTIEREFHFARRGRGYRKVLEEGPVPAATAGVRVPKVSRWLALAIRIDRLVRDGAIANYAEAARLGQVTRARVSQIVSLLNLAPDVQEAVLHLPPTDAGRDAVTFRELLPIAAVANWDGQRTLWAVVAARLPVTPGSSARGSGRRSASPT</sequence>
<proteinExistence type="predicted"/>
<dbReference type="Proteomes" id="UP000324974">
    <property type="component" value="Chromosome"/>
</dbReference>
<gene>
    <name evidence="1" type="ORF">PX52LOC_07784</name>
</gene>